<dbReference type="Proteomes" id="UP000245678">
    <property type="component" value="Unassembled WGS sequence"/>
</dbReference>
<evidence type="ECO:0000313" key="1">
    <source>
        <dbReference type="EMBL" id="PWK75985.1"/>
    </source>
</evidence>
<dbReference type="EMBL" id="QGHA01000007">
    <property type="protein sequence ID" value="PWK75985.1"/>
    <property type="molecule type" value="Genomic_DNA"/>
</dbReference>
<evidence type="ECO:0000313" key="2">
    <source>
        <dbReference type="Proteomes" id="UP000245678"/>
    </source>
</evidence>
<gene>
    <name evidence="1" type="ORF">LX99_03719</name>
</gene>
<name>A0A316HCD9_9SPHI</name>
<comment type="caution">
    <text evidence="1">The sequence shown here is derived from an EMBL/GenBank/DDBJ whole genome shotgun (WGS) entry which is preliminary data.</text>
</comment>
<keyword evidence="2" id="KW-1185">Reference proteome</keyword>
<reference evidence="1 2" key="1">
    <citation type="submission" date="2018-05" db="EMBL/GenBank/DDBJ databases">
        <title>Genomic Encyclopedia of Archaeal and Bacterial Type Strains, Phase II (KMG-II): from individual species to whole genera.</title>
        <authorList>
            <person name="Goeker M."/>
        </authorList>
    </citation>
    <scope>NUCLEOTIDE SEQUENCE [LARGE SCALE GENOMIC DNA]</scope>
    <source>
        <strain evidence="1 2">DSM 19975</strain>
    </source>
</reference>
<proteinExistence type="predicted"/>
<sequence>MVYRLKGLINIGNITRLNFSHMPYNQYVGQHLNIANGDFLYFCLK</sequence>
<accession>A0A316HCD9</accession>
<protein>
    <submittedName>
        <fullName evidence="1">Uncharacterized protein</fullName>
    </submittedName>
</protein>
<dbReference type="AlphaFoldDB" id="A0A316HCD9"/>
<organism evidence="1 2">
    <name type="scientific">Mucilaginibacter oryzae</name>
    <dbReference type="NCBI Taxonomy" id="468058"/>
    <lineage>
        <taxon>Bacteria</taxon>
        <taxon>Pseudomonadati</taxon>
        <taxon>Bacteroidota</taxon>
        <taxon>Sphingobacteriia</taxon>
        <taxon>Sphingobacteriales</taxon>
        <taxon>Sphingobacteriaceae</taxon>
        <taxon>Mucilaginibacter</taxon>
    </lineage>
</organism>